<feature type="region of interest" description="Disordered" evidence="1">
    <location>
        <begin position="239"/>
        <end position="382"/>
    </location>
</feature>
<evidence type="ECO:0000313" key="3">
    <source>
        <dbReference type="Proteomes" id="UP001476247"/>
    </source>
</evidence>
<dbReference type="Gene3D" id="2.40.70.10">
    <property type="entry name" value="Acid Proteases"/>
    <property type="match status" value="1"/>
</dbReference>
<comment type="caution">
    <text evidence="2">The sequence shown here is derived from an EMBL/GenBank/DDBJ whole genome shotgun (WGS) entry which is preliminary data.</text>
</comment>
<sequence>MKKTTRRSKKKPSQKARSIDNNAKSEEDQVPEEPRKEWTPLQLEQVELTKQLEGYIKEFEKKLNSLSFKPTERETVILFVIHLHPRFKRLVEPMEPSLKNWIEAADLARNHCTRISVILGCERLDIDPMFRSAETKALLCSGYFVSSDSPSKSMYLGAESIGHLLSPNDIPNAPTTSGEDSSLIEEVMHVDTVANTEVIEVDKNEITVSAKEEIKTKEVVVTSESSKEAAPIKEKLPAKEKMPAKETTPTKEKMPAHVKEKMPVKEDSPAKESVTSPVNKEAPTKEALSVKESVPITKESASTTKDSVPIKDPVPTTKETLSSKEAPTAKEIITISPDEEKPQTKVNTDKTDTTEEKKDKGKGVKEEPVNKENIPSPITKSAVQARIQQAVKNKKEKEKKTVPPWITAVKSNGSLNSSKSVCYRVPEEHAGVNLTFLELEVNGKKVKGLLAKLRWGSSAMSLDCVKRLGLDMMETDNFCISTDFGNEDTIGILKLPIVHPADPHIKSEMEIQVLPMIYGGKIDLVLGADFFYFFNPTLNIKSRAIRFLDKETPYIVSKI</sequence>
<proteinExistence type="predicted"/>
<name>A0ABP9XSL0_9FUNG</name>
<evidence type="ECO:0000256" key="1">
    <source>
        <dbReference type="SAM" id="MobiDB-lite"/>
    </source>
</evidence>
<gene>
    <name evidence="2" type="ORF">HPULCUR_003161</name>
</gene>
<feature type="compositionally biased region" description="Basic residues" evidence="1">
    <location>
        <begin position="1"/>
        <end position="14"/>
    </location>
</feature>
<accession>A0ABP9XSL0</accession>
<protein>
    <recommendedName>
        <fullName evidence="4">Aspartic peptidase DDI1-type domain-containing protein</fullName>
    </recommendedName>
</protein>
<reference evidence="2 3" key="1">
    <citation type="submission" date="2024-04" db="EMBL/GenBank/DDBJ databases">
        <title>genome sequences of Mucor flavus KT1a and Helicostylum pulchrum KT1b strains isolation_sourced from the surface of a dry-aged beef.</title>
        <authorList>
            <person name="Toyotome T."/>
            <person name="Hosono M."/>
            <person name="Torimaru M."/>
            <person name="Fukuda K."/>
            <person name="Mikami N."/>
        </authorList>
    </citation>
    <scope>NUCLEOTIDE SEQUENCE [LARGE SCALE GENOMIC DNA]</scope>
    <source>
        <strain evidence="2 3">KT1b</strain>
    </source>
</reference>
<evidence type="ECO:0008006" key="4">
    <source>
        <dbReference type="Google" id="ProtNLM"/>
    </source>
</evidence>
<feature type="compositionally biased region" description="Basic and acidic residues" evidence="1">
    <location>
        <begin position="23"/>
        <end position="38"/>
    </location>
</feature>
<feature type="compositionally biased region" description="Basic and acidic residues" evidence="1">
    <location>
        <begin position="338"/>
        <end position="370"/>
    </location>
</feature>
<dbReference type="EMBL" id="BAABUJ010000008">
    <property type="protein sequence ID" value="GAA5797766.1"/>
    <property type="molecule type" value="Genomic_DNA"/>
</dbReference>
<dbReference type="InterPro" id="IPR021109">
    <property type="entry name" value="Peptidase_aspartic_dom_sf"/>
</dbReference>
<feature type="region of interest" description="Disordered" evidence="1">
    <location>
        <begin position="1"/>
        <end position="39"/>
    </location>
</feature>
<keyword evidence="3" id="KW-1185">Reference proteome</keyword>
<dbReference type="Proteomes" id="UP001476247">
    <property type="component" value="Unassembled WGS sequence"/>
</dbReference>
<evidence type="ECO:0000313" key="2">
    <source>
        <dbReference type="EMBL" id="GAA5797766.1"/>
    </source>
</evidence>
<feature type="compositionally biased region" description="Basic and acidic residues" evidence="1">
    <location>
        <begin position="239"/>
        <end position="270"/>
    </location>
</feature>
<organism evidence="2 3">
    <name type="scientific">Helicostylum pulchrum</name>
    <dbReference type="NCBI Taxonomy" id="562976"/>
    <lineage>
        <taxon>Eukaryota</taxon>
        <taxon>Fungi</taxon>
        <taxon>Fungi incertae sedis</taxon>
        <taxon>Mucoromycota</taxon>
        <taxon>Mucoromycotina</taxon>
        <taxon>Mucoromycetes</taxon>
        <taxon>Mucorales</taxon>
        <taxon>Mucorineae</taxon>
        <taxon>Mucoraceae</taxon>
        <taxon>Helicostylum</taxon>
    </lineage>
</organism>